<dbReference type="NCBIfam" id="NF045796">
    <property type="entry name" value="DsrK"/>
    <property type="match status" value="1"/>
</dbReference>
<reference evidence="8" key="1">
    <citation type="submission" date="2018-06" db="EMBL/GenBank/DDBJ databases">
        <authorList>
            <person name="Zhirakovskaya E."/>
        </authorList>
    </citation>
    <scope>NUCLEOTIDE SEQUENCE</scope>
</reference>
<dbReference type="PROSITE" id="PS00198">
    <property type="entry name" value="4FE4S_FER_1"/>
    <property type="match status" value="1"/>
</dbReference>
<dbReference type="Pfam" id="PF02754">
    <property type="entry name" value="CCG"/>
    <property type="match status" value="1"/>
</dbReference>
<evidence type="ECO:0000256" key="4">
    <source>
        <dbReference type="ARBA" id="ARBA00022982"/>
    </source>
</evidence>
<evidence type="ECO:0000256" key="2">
    <source>
        <dbReference type="ARBA" id="ARBA00022485"/>
    </source>
</evidence>
<dbReference type="Pfam" id="PF13183">
    <property type="entry name" value="Fer4_8"/>
    <property type="match status" value="1"/>
</dbReference>
<keyword evidence="4" id="KW-0249">Electron transport</keyword>
<name>A0A3B0VAN7_9ZZZZ</name>
<organism evidence="8">
    <name type="scientific">hydrothermal vent metagenome</name>
    <dbReference type="NCBI Taxonomy" id="652676"/>
    <lineage>
        <taxon>unclassified sequences</taxon>
        <taxon>metagenomes</taxon>
        <taxon>ecological metagenomes</taxon>
    </lineage>
</organism>
<evidence type="ECO:0000256" key="1">
    <source>
        <dbReference type="ARBA" id="ARBA00022448"/>
    </source>
</evidence>
<dbReference type="InterPro" id="IPR017896">
    <property type="entry name" value="4Fe4S_Fe-S-bd"/>
</dbReference>
<keyword evidence="1" id="KW-0813">Transport</keyword>
<keyword evidence="5" id="KW-0408">Iron</keyword>
<dbReference type="PANTHER" id="PTHR43551:SF1">
    <property type="entry name" value="HETERODISULFIDE REDUCTASE"/>
    <property type="match status" value="1"/>
</dbReference>
<dbReference type="GO" id="GO:0016491">
    <property type="term" value="F:oxidoreductase activity"/>
    <property type="evidence" value="ECO:0007669"/>
    <property type="project" value="UniProtKB-ARBA"/>
</dbReference>
<gene>
    <name evidence="8" type="ORF">MNBD_DELTA03-395</name>
</gene>
<evidence type="ECO:0000313" key="8">
    <source>
        <dbReference type="EMBL" id="VAW35902.1"/>
    </source>
</evidence>
<evidence type="ECO:0000256" key="6">
    <source>
        <dbReference type="ARBA" id="ARBA00023014"/>
    </source>
</evidence>
<keyword evidence="2" id="KW-0004">4Fe-4S</keyword>
<dbReference type="GO" id="GO:0046872">
    <property type="term" value="F:metal ion binding"/>
    <property type="evidence" value="ECO:0007669"/>
    <property type="project" value="UniProtKB-KW"/>
</dbReference>
<dbReference type="Gene3D" id="1.10.1060.10">
    <property type="entry name" value="Alpha-helical ferredoxin"/>
    <property type="match status" value="1"/>
</dbReference>
<dbReference type="SUPFAM" id="SSF46548">
    <property type="entry name" value="alpha-helical ferredoxin"/>
    <property type="match status" value="1"/>
</dbReference>
<dbReference type="GO" id="GO:0051539">
    <property type="term" value="F:4 iron, 4 sulfur cluster binding"/>
    <property type="evidence" value="ECO:0007669"/>
    <property type="project" value="UniProtKB-KW"/>
</dbReference>
<evidence type="ECO:0000256" key="3">
    <source>
        <dbReference type="ARBA" id="ARBA00022723"/>
    </source>
</evidence>
<sequence>MADMKADELGVSVARDPSMVTHAVPTKEWMDIEAVFKPGNYCYPGKTAIVDYLGKAVPGVFGPAREWNVESDDWKLPDNWKEIVINGFKERLDKFRSLKIFMDCCVRCGACADKCQFFLGTGDPKNMPVMRAELMRSVYRNEFTKAGKILGRIAGARPMTFKVLKEWFMYFYQCTECRRCSVFCPYGIDTAEITILAREVLHLLSVNTNWILEPVANSNRTGNHMGLQPHTLKENVEYICEDIEEITGVKITPSWNRKGAEILFITPSADFFAEPGTFTCMGYLLLFEHLGLDYTLSTYASEGGNFGMFSSNELLKKLNGKMYAEAERLGVKWILGGECGHMWRVVNQYMSTMTGPADFLEVPKSPITGTVFENAATTKMTHISEFTADLIRHGKLKLDPSRNDHRAVTYHDPCNIARGMGLLEEPRYVLKHVVNKFHEMPENTIREKTFCCGSGAGLHTGEIMELRMRAGLPRANAVQYVHDKHQVNTLSTMCAIDRATLTVLMDYWVPGVEVTGVSELVGNALIMDGEKEVRETGLRFEALAGSEGDANV</sequence>
<evidence type="ECO:0000259" key="7">
    <source>
        <dbReference type="PROSITE" id="PS51379"/>
    </source>
</evidence>
<dbReference type="InterPro" id="IPR017900">
    <property type="entry name" value="4Fe4S_Fe_S_CS"/>
</dbReference>
<evidence type="ECO:0000256" key="5">
    <source>
        <dbReference type="ARBA" id="ARBA00023004"/>
    </source>
</evidence>
<dbReference type="AlphaFoldDB" id="A0A3B0VAN7"/>
<protein>
    <submittedName>
        <fullName evidence="8">Sulfite reduction-associated complex DsrMKJOP protein DsrK (=HmeD)</fullName>
    </submittedName>
</protein>
<keyword evidence="3" id="KW-0479">Metal-binding</keyword>
<dbReference type="PANTHER" id="PTHR43551">
    <property type="entry name" value="FUMARATE REDUCTASE IRON-SULFUR SUBUNIT"/>
    <property type="match status" value="1"/>
</dbReference>
<dbReference type="PROSITE" id="PS51379">
    <property type="entry name" value="4FE4S_FER_2"/>
    <property type="match status" value="1"/>
</dbReference>
<dbReference type="InterPro" id="IPR004017">
    <property type="entry name" value="Cys_rich_dom"/>
</dbReference>
<feature type="domain" description="4Fe-4S ferredoxin-type" evidence="7">
    <location>
        <begin position="165"/>
        <end position="194"/>
    </location>
</feature>
<keyword evidence="6" id="KW-0411">Iron-sulfur</keyword>
<accession>A0A3B0VAN7</accession>
<dbReference type="EMBL" id="UOEX01000147">
    <property type="protein sequence ID" value="VAW35902.1"/>
    <property type="molecule type" value="Genomic_DNA"/>
</dbReference>
<dbReference type="InterPro" id="IPR009051">
    <property type="entry name" value="Helical_ferredxn"/>
</dbReference>
<proteinExistence type="predicted"/>